<name>A0A5J6MPK5_9PROT</name>
<dbReference type="OrthoDB" id="7359147at2"/>
<dbReference type="RefSeq" id="WP_151179578.1">
    <property type="nucleotide sequence ID" value="NZ_CP042906.1"/>
</dbReference>
<evidence type="ECO:0000313" key="2">
    <source>
        <dbReference type="EMBL" id="QEX19518.1"/>
    </source>
</evidence>
<feature type="domain" description="Virulence factor" evidence="1">
    <location>
        <begin position="7"/>
        <end position="92"/>
    </location>
</feature>
<keyword evidence="3" id="KW-1185">Reference proteome</keyword>
<evidence type="ECO:0000259" key="1">
    <source>
        <dbReference type="Pfam" id="PF13769"/>
    </source>
</evidence>
<dbReference type="Proteomes" id="UP000326202">
    <property type="component" value="Chromosome"/>
</dbReference>
<dbReference type="AlphaFoldDB" id="A0A5J6MPK5"/>
<organism evidence="2 3">
    <name type="scientific">Hypericibacter terrae</name>
    <dbReference type="NCBI Taxonomy" id="2602015"/>
    <lineage>
        <taxon>Bacteria</taxon>
        <taxon>Pseudomonadati</taxon>
        <taxon>Pseudomonadota</taxon>
        <taxon>Alphaproteobacteria</taxon>
        <taxon>Rhodospirillales</taxon>
        <taxon>Dongiaceae</taxon>
        <taxon>Hypericibacter</taxon>
    </lineage>
</organism>
<reference evidence="2 3" key="1">
    <citation type="submission" date="2019-08" db="EMBL/GenBank/DDBJ databases">
        <title>Hyperibacter terrae gen. nov., sp. nov. and Hyperibacter viscosus sp. nov., two new members in the family Rhodospirillaceae isolated from the rhizosphere of Hypericum perforatum.</title>
        <authorList>
            <person name="Noviana Z."/>
        </authorList>
    </citation>
    <scope>NUCLEOTIDE SEQUENCE [LARGE SCALE GENOMIC DNA]</scope>
    <source>
        <strain evidence="2 3">R5913</strain>
    </source>
</reference>
<dbReference type="InterPro" id="IPR025989">
    <property type="entry name" value="Virulence_F_dom"/>
</dbReference>
<accession>A0A5J6MPK5</accession>
<dbReference type="KEGG" id="htq:FRZ44_48320"/>
<sequence>MPQITVVYWRDIPAQVIAKAGRTTAKRVLNERFEKAIDRAAMRANLRDTDSYLAEWRRADPIECGADLEAEAAAVAARLEAEFPEERLTAFVMAGGKTPA</sequence>
<dbReference type="EMBL" id="CP042906">
    <property type="protein sequence ID" value="QEX19518.1"/>
    <property type="molecule type" value="Genomic_DNA"/>
</dbReference>
<gene>
    <name evidence="2" type="ORF">FRZ44_48320</name>
</gene>
<proteinExistence type="predicted"/>
<dbReference type="Pfam" id="PF13769">
    <property type="entry name" value="Virulence_fact"/>
    <property type="match status" value="1"/>
</dbReference>
<protein>
    <recommendedName>
        <fullName evidence="1">Virulence factor domain-containing protein</fullName>
    </recommendedName>
</protein>
<evidence type="ECO:0000313" key="3">
    <source>
        <dbReference type="Proteomes" id="UP000326202"/>
    </source>
</evidence>